<dbReference type="InterPro" id="IPR037176">
    <property type="entry name" value="Osmotin/thaumatin-like_sf"/>
</dbReference>
<dbReference type="OrthoDB" id="10058186at2759"/>
<dbReference type="CDD" id="cd09220">
    <property type="entry name" value="GH64-GluB-like"/>
    <property type="match status" value="1"/>
</dbReference>
<dbReference type="PANTHER" id="PTHR38165:SF1">
    <property type="entry name" value="GLUCANASE B"/>
    <property type="match status" value="1"/>
</dbReference>
<dbReference type="AlphaFoldDB" id="A0A0L0ND66"/>
<evidence type="ECO:0000313" key="3">
    <source>
        <dbReference type="EMBL" id="KND91939.1"/>
    </source>
</evidence>
<dbReference type="InterPro" id="IPR042517">
    <property type="entry name" value="Glyco_hydro_64_N_2"/>
</dbReference>
<dbReference type="EMBL" id="LFRF01000007">
    <property type="protein sequence ID" value="KND91939.1"/>
    <property type="molecule type" value="Genomic_DNA"/>
</dbReference>
<dbReference type="Proteomes" id="UP000036947">
    <property type="component" value="Unassembled WGS sequence"/>
</dbReference>
<keyword evidence="4" id="KW-1185">Reference proteome</keyword>
<protein>
    <submittedName>
        <fullName evidence="3">Glucan endo-1,3-beta-glucosidase</fullName>
    </submittedName>
</protein>
<dbReference type="STRING" id="1163406.A0A0L0ND66"/>
<dbReference type="Gene3D" id="2.60.110.10">
    <property type="entry name" value="Thaumatin"/>
    <property type="match status" value="1"/>
</dbReference>
<dbReference type="Gene3D" id="3.30.920.50">
    <property type="entry name" value="Beta-1,3-glucanase, C-terminal domain"/>
    <property type="match status" value="1"/>
</dbReference>
<feature type="domain" description="GH64" evidence="2">
    <location>
        <begin position="70"/>
        <end position="439"/>
    </location>
</feature>
<dbReference type="InterPro" id="IPR037398">
    <property type="entry name" value="Glyco_hydro_64_fam"/>
</dbReference>
<evidence type="ECO:0000256" key="1">
    <source>
        <dbReference type="SAM" id="SignalP"/>
    </source>
</evidence>
<gene>
    <name evidence="3" type="ORF">TOPH_03534</name>
</gene>
<evidence type="ECO:0000313" key="4">
    <source>
        <dbReference type="Proteomes" id="UP000036947"/>
    </source>
</evidence>
<organism evidence="3 4">
    <name type="scientific">Tolypocladium ophioglossoides (strain CBS 100239)</name>
    <name type="common">Snaketongue truffleclub</name>
    <name type="synonym">Elaphocordyceps ophioglossoides</name>
    <dbReference type="NCBI Taxonomy" id="1163406"/>
    <lineage>
        <taxon>Eukaryota</taxon>
        <taxon>Fungi</taxon>
        <taxon>Dikarya</taxon>
        <taxon>Ascomycota</taxon>
        <taxon>Pezizomycotina</taxon>
        <taxon>Sordariomycetes</taxon>
        <taxon>Hypocreomycetidae</taxon>
        <taxon>Hypocreales</taxon>
        <taxon>Ophiocordycipitaceae</taxon>
        <taxon>Tolypocladium</taxon>
    </lineage>
</organism>
<dbReference type="PANTHER" id="PTHR38165">
    <property type="match status" value="1"/>
</dbReference>
<name>A0A0L0ND66_TOLOC</name>
<reference evidence="3 4" key="1">
    <citation type="journal article" date="2015" name="BMC Genomics">
        <title>The genome of the truffle-parasite Tolypocladium ophioglossoides and the evolution of antifungal peptaibiotics.</title>
        <authorList>
            <person name="Quandt C.A."/>
            <person name="Bushley K.E."/>
            <person name="Spatafora J.W."/>
        </authorList>
    </citation>
    <scope>NUCLEOTIDE SEQUENCE [LARGE SCALE GENOMIC DNA]</scope>
    <source>
        <strain evidence="3 4">CBS 100239</strain>
    </source>
</reference>
<accession>A0A0L0ND66</accession>
<dbReference type="PROSITE" id="PS52006">
    <property type="entry name" value="GH64"/>
    <property type="match status" value="1"/>
</dbReference>
<proteinExistence type="predicted"/>
<sequence length="448" mass="47365">MRSFTILAAFFAAASAAPSVSPRDDGLFTPASPGGIEDVVVTQENTINGTYHSAETQVIQSSDIATRAISAALPLKFVNNASNGQVYAYVTGLDSDNKVVFIKGDGTLVYPSSGGSGAPVALTQYVSIALPGQGSTFQLTLPIIVTSGRIYFAEGKLSFFMVRTGTGGDGVVQPSPTNLKDPSSGTNWGFVEFTYTTDKVLYANISYVDFVGMILSMSLTVKNGATQTTRGLGAGSVSKICSGLADQGNSDKFPWSKMCIANSAGQPLRALAPNTYDSINPADFQNYWSGYVDQVWTSFSQNPLTIDTQSPAGKVQCKVSGTQLTCAGDNRGYNKPSAHDIWGCNSGPFERQSADNDIHVAVIPRLCAAFVRSTLLAAGGNNQPGPESSYYKTNPTHHYSRLVHQFEVDGKGYAFPYDDVNLDGHNAAGVVSSGSPDTWSIFIGAPPP</sequence>
<feature type="signal peptide" evidence="1">
    <location>
        <begin position="1"/>
        <end position="16"/>
    </location>
</feature>
<evidence type="ECO:0000259" key="2">
    <source>
        <dbReference type="PROSITE" id="PS52006"/>
    </source>
</evidence>
<keyword evidence="1" id="KW-0732">Signal</keyword>
<comment type="caution">
    <text evidence="3">The sequence shown here is derived from an EMBL/GenBank/DDBJ whole genome shotgun (WGS) entry which is preliminary data.</text>
</comment>
<dbReference type="Pfam" id="PF16483">
    <property type="entry name" value="Glyco_hydro_64"/>
    <property type="match status" value="1"/>
</dbReference>
<dbReference type="InterPro" id="IPR032477">
    <property type="entry name" value="Glyco_hydro_64"/>
</dbReference>
<feature type="chain" id="PRO_5005545001" evidence="1">
    <location>
        <begin position="17"/>
        <end position="448"/>
    </location>
</feature>